<dbReference type="Pfam" id="PF13414">
    <property type="entry name" value="TPR_11"/>
    <property type="match status" value="1"/>
</dbReference>
<dbReference type="PANTHER" id="PTHR23082:SF0">
    <property type="entry name" value="GENERAL TRANSCRIPTION FACTOR 3C POLYPEPTIDE 3"/>
    <property type="match status" value="1"/>
</dbReference>
<dbReference type="GO" id="GO:0006383">
    <property type="term" value="P:transcription by RNA polymerase III"/>
    <property type="evidence" value="ECO:0007669"/>
    <property type="project" value="InterPro"/>
</dbReference>
<proteinExistence type="predicted"/>
<dbReference type="PANTHER" id="PTHR23082">
    <property type="entry name" value="TRANSCRIPTION INITIATION FACTOR IIIC TFIIIC , POLYPEPTIDE 3-RELATED"/>
    <property type="match status" value="1"/>
</dbReference>
<evidence type="ECO:0000256" key="1">
    <source>
        <dbReference type="PROSITE-ProRule" id="PRU00339"/>
    </source>
</evidence>
<dbReference type="GO" id="GO:0000127">
    <property type="term" value="C:transcription factor TFIIIC complex"/>
    <property type="evidence" value="ECO:0007669"/>
    <property type="project" value="TreeGrafter"/>
</dbReference>
<dbReference type="InterPro" id="IPR039340">
    <property type="entry name" value="Tfc4/TFIIIC-102/Sfc4"/>
</dbReference>
<dbReference type="InterPro" id="IPR019734">
    <property type="entry name" value="TPR_rpt"/>
</dbReference>
<dbReference type="AlphaFoldDB" id="A0A0A9XNJ5"/>
<dbReference type="Pfam" id="PF14559">
    <property type="entry name" value="TPR_19"/>
    <property type="match status" value="1"/>
</dbReference>
<reference evidence="2" key="1">
    <citation type="journal article" date="2014" name="PLoS ONE">
        <title>Transcriptome-Based Identification of ABC Transporters in the Western Tarnished Plant Bug Lygus hesperus.</title>
        <authorList>
            <person name="Hull J.J."/>
            <person name="Chaney K."/>
            <person name="Geib S.M."/>
            <person name="Fabrick J.A."/>
            <person name="Brent C.S."/>
            <person name="Walsh D."/>
            <person name="Lavine L.C."/>
        </authorList>
    </citation>
    <scope>NUCLEOTIDE SEQUENCE</scope>
</reference>
<dbReference type="PROSITE" id="PS50005">
    <property type="entry name" value="TPR"/>
    <property type="match status" value="1"/>
</dbReference>
<dbReference type="Pfam" id="PF13181">
    <property type="entry name" value="TPR_8"/>
    <property type="match status" value="1"/>
</dbReference>
<dbReference type="SUPFAM" id="SSF48452">
    <property type="entry name" value="TPR-like"/>
    <property type="match status" value="3"/>
</dbReference>
<accession>A0A0A9XNJ5</accession>
<dbReference type="EMBL" id="GBHO01023201">
    <property type="protein sequence ID" value="JAG20403.1"/>
    <property type="molecule type" value="Transcribed_RNA"/>
</dbReference>
<name>A0A0A9XNJ5_LYGHE</name>
<feature type="repeat" description="TPR" evidence="1">
    <location>
        <begin position="184"/>
        <end position="217"/>
    </location>
</feature>
<keyword evidence="1" id="KW-0802">TPR repeat</keyword>
<evidence type="ECO:0000313" key="2">
    <source>
        <dbReference type="EMBL" id="JAG20403.1"/>
    </source>
</evidence>
<dbReference type="SMART" id="SM00028">
    <property type="entry name" value="TPR"/>
    <property type="match status" value="5"/>
</dbReference>
<organism evidence="2">
    <name type="scientific">Lygus hesperus</name>
    <name type="common">Western plant bug</name>
    <dbReference type="NCBI Taxonomy" id="30085"/>
    <lineage>
        <taxon>Eukaryota</taxon>
        <taxon>Metazoa</taxon>
        <taxon>Ecdysozoa</taxon>
        <taxon>Arthropoda</taxon>
        <taxon>Hexapoda</taxon>
        <taxon>Insecta</taxon>
        <taxon>Pterygota</taxon>
        <taxon>Neoptera</taxon>
        <taxon>Paraneoptera</taxon>
        <taxon>Hemiptera</taxon>
        <taxon>Heteroptera</taxon>
        <taxon>Panheteroptera</taxon>
        <taxon>Cimicomorpha</taxon>
        <taxon>Miridae</taxon>
        <taxon>Mirini</taxon>
        <taxon>Lygus</taxon>
    </lineage>
</organism>
<dbReference type="Gene3D" id="1.25.40.10">
    <property type="entry name" value="Tetratricopeptide repeat domain"/>
    <property type="match status" value="3"/>
</dbReference>
<sequence>MENVNPERDEGEEAPVILDISSSTVTGLSRNMDNLYFESNEDDQKLVSQFLDGEINFNDYIDNIKGPEAESENVDERKFSLGEVETVGSAEFANDAPKPSTSRSYKKSIRKLPPALKGLMGQANVLCAKGDKETAVRICLEIIRQVPKAPEPFLTLVNIYEEMGDEENSLKMALVAAHLTGTDIDQWINLAETSERLGQIKQAITCYNKAINLDLQNLDIHRKRAVLLEATGDKKTAIKGYIRLLSSLKPDQGNYIIYLAKYVAEMCHKENDISKASEALDVAIQKCPDLVNLEFVNLQLELCLQLKNFRKAMKLMERFCDLQVESTNDGDQLKIINAAIPEATEIDIIAKLIVVLIHLDAKEFVPELVQPILNLGPSETGDLFLDIVDAYTEKGCHEEAEPLLQRMVGCEEYDLPGVWLSYAENQKVLGHKEEACRAFYKVLEQKPQHSEARLTLASLLVELGRADEAIGVLTQTEHDYVDVNLLYKRCLLLREDPARAQELIMVAQVLFSRHSTQIRNKDELSSISIIQRYDRKRQVIKNVRKSRQEPELDDDTPAFVSDGPSVLEEWDLFKYVCQLCIERKMYMIFQRLTFTAQLSTVFHIFKFEIDVLSALSAYYNKDCYNGYNIIRTLVAKHTSNVNLWHLFNMIITKSDDARHNRFIMRQLARNSDHPALGILHGNNCLVSGTYKYAMHEYSTIYRRDKQPLTALLLGLTYLQMAAQKFTSKKHQLVVQSVALLAQYKDLRGPEGIQEVHYNLGRSFHHLGLYTPAIFHYKKVLEIRDLPIIKSRPDIFDLTKEAAFNLHLIYVQSENYDLARMYLDKYVVV</sequence>
<protein>
    <submittedName>
        <fullName evidence="2">General transcription factor 3C polypeptide 3</fullName>
    </submittedName>
</protein>
<reference evidence="2" key="2">
    <citation type="submission" date="2014-07" db="EMBL/GenBank/DDBJ databases">
        <authorList>
            <person name="Hull J."/>
        </authorList>
    </citation>
    <scope>NUCLEOTIDE SEQUENCE</scope>
</reference>
<dbReference type="InterPro" id="IPR011990">
    <property type="entry name" value="TPR-like_helical_dom_sf"/>
</dbReference>
<gene>
    <name evidence="2" type="primary">GTF3C3</name>
    <name evidence="2" type="ORF">CM83_49396</name>
</gene>